<dbReference type="Proteomes" id="UP000298663">
    <property type="component" value="Unassembled WGS sequence"/>
</dbReference>
<dbReference type="AlphaFoldDB" id="A0A4V6A073"/>
<comment type="caution">
    <text evidence="2">The sequence shown here is derived from an EMBL/GenBank/DDBJ whole genome shotgun (WGS) entry which is preliminary data.</text>
</comment>
<name>A0A4V6A073_STECR</name>
<evidence type="ECO:0000256" key="1">
    <source>
        <dbReference type="SAM" id="MobiDB-lite"/>
    </source>
</evidence>
<protein>
    <submittedName>
        <fullName evidence="2">Uncharacterized protein</fullName>
    </submittedName>
</protein>
<dbReference type="EMBL" id="AZBU02000007">
    <property type="protein sequence ID" value="TKR70215.1"/>
    <property type="molecule type" value="Genomic_DNA"/>
</dbReference>
<evidence type="ECO:0000313" key="2">
    <source>
        <dbReference type="EMBL" id="TKR70215.1"/>
    </source>
</evidence>
<evidence type="ECO:0000313" key="3">
    <source>
        <dbReference type="Proteomes" id="UP000298663"/>
    </source>
</evidence>
<reference evidence="2 3" key="1">
    <citation type="journal article" date="2015" name="Genome Biol.">
        <title>Comparative genomics of Steinernema reveals deeply conserved gene regulatory networks.</title>
        <authorList>
            <person name="Dillman A.R."/>
            <person name="Macchietto M."/>
            <person name="Porter C.F."/>
            <person name="Rogers A."/>
            <person name="Williams B."/>
            <person name="Antoshechkin I."/>
            <person name="Lee M.M."/>
            <person name="Goodwin Z."/>
            <person name="Lu X."/>
            <person name="Lewis E.E."/>
            <person name="Goodrich-Blair H."/>
            <person name="Stock S.P."/>
            <person name="Adams B.J."/>
            <person name="Sternberg P.W."/>
            <person name="Mortazavi A."/>
        </authorList>
    </citation>
    <scope>NUCLEOTIDE SEQUENCE [LARGE SCALE GENOMIC DNA]</scope>
    <source>
        <strain evidence="2 3">ALL</strain>
    </source>
</reference>
<feature type="compositionally biased region" description="Basic residues" evidence="1">
    <location>
        <begin position="65"/>
        <end position="81"/>
    </location>
</feature>
<feature type="region of interest" description="Disordered" evidence="1">
    <location>
        <begin position="52"/>
        <end position="90"/>
    </location>
</feature>
<reference evidence="2 3" key="2">
    <citation type="journal article" date="2019" name="G3 (Bethesda)">
        <title>Hybrid Assembly of the Genome of the Entomopathogenic Nematode Steinernema carpocapsae Identifies the X-Chromosome.</title>
        <authorList>
            <person name="Serra L."/>
            <person name="Macchietto M."/>
            <person name="Macias-Munoz A."/>
            <person name="McGill C.J."/>
            <person name="Rodriguez I.M."/>
            <person name="Rodriguez B."/>
            <person name="Murad R."/>
            <person name="Mortazavi A."/>
        </authorList>
    </citation>
    <scope>NUCLEOTIDE SEQUENCE [LARGE SCALE GENOMIC DNA]</scope>
    <source>
        <strain evidence="2 3">ALL</strain>
    </source>
</reference>
<organism evidence="2 3">
    <name type="scientific">Steinernema carpocapsae</name>
    <name type="common">Entomopathogenic nematode</name>
    <dbReference type="NCBI Taxonomy" id="34508"/>
    <lineage>
        <taxon>Eukaryota</taxon>
        <taxon>Metazoa</taxon>
        <taxon>Ecdysozoa</taxon>
        <taxon>Nematoda</taxon>
        <taxon>Chromadorea</taxon>
        <taxon>Rhabditida</taxon>
        <taxon>Tylenchina</taxon>
        <taxon>Panagrolaimomorpha</taxon>
        <taxon>Strongyloidoidea</taxon>
        <taxon>Steinernematidae</taxon>
        <taxon>Steinernema</taxon>
    </lineage>
</organism>
<accession>A0A4V6A073</accession>
<feature type="region of interest" description="Disordered" evidence="1">
    <location>
        <begin position="134"/>
        <end position="154"/>
    </location>
</feature>
<dbReference type="OrthoDB" id="5511455at2759"/>
<keyword evidence="3" id="KW-1185">Reference proteome</keyword>
<proteinExistence type="predicted"/>
<gene>
    <name evidence="2" type="ORF">L596_022266</name>
</gene>
<sequence>MGGDSLRTLIKRDPRGDRPAFESVTMAFSSATVYPNLRRRFLFGERPESAYQEVLLPEQEERPSPRRRHPRRPLRASRRQQIRASSRTWGKAKNECYWAPDFRRCLPGNKTGKHNVVVDIEDGLKRGFLRAGHRQIPRGDPRRVLLPRYHRRQS</sequence>